<keyword evidence="3" id="KW-1185">Reference proteome</keyword>
<accession>A0AAN4ZGN2</accession>
<protein>
    <submittedName>
        <fullName evidence="2">Uncharacterized protein</fullName>
    </submittedName>
</protein>
<proteinExistence type="predicted"/>
<organism evidence="2 3">
    <name type="scientific">Pristionchus mayeri</name>
    <dbReference type="NCBI Taxonomy" id="1317129"/>
    <lineage>
        <taxon>Eukaryota</taxon>
        <taxon>Metazoa</taxon>
        <taxon>Ecdysozoa</taxon>
        <taxon>Nematoda</taxon>
        <taxon>Chromadorea</taxon>
        <taxon>Rhabditida</taxon>
        <taxon>Rhabditina</taxon>
        <taxon>Diplogasteromorpha</taxon>
        <taxon>Diplogasteroidea</taxon>
        <taxon>Neodiplogasteridae</taxon>
        <taxon>Pristionchus</taxon>
    </lineage>
</organism>
<feature type="coiled-coil region" evidence="1">
    <location>
        <begin position="98"/>
        <end position="125"/>
    </location>
</feature>
<evidence type="ECO:0000313" key="2">
    <source>
        <dbReference type="EMBL" id="GMR38128.1"/>
    </source>
</evidence>
<dbReference type="Proteomes" id="UP001328107">
    <property type="component" value="Unassembled WGS sequence"/>
</dbReference>
<gene>
    <name evidence="2" type="ORF">PMAYCL1PPCAC_08323</name>
</gene>
<dbReference type="AlphaFoldDB" id="A0AAN4ZGN2"/>
<name>A0AAN4ZGN2_9BILA</name>
<feature type="non-terminal residue" evidence="2">
    <location>
        <position position="136"/>
    </location>
</feature>
<dbReference type="EMBL" id="BTRK01000002">
    <property type="protein sequence ID" value="GMR38128.1"/>
    <property type="molecule type" value="Genomic_DNA"/>
</dbReference>
<sequence length="136" mass="15499">MGNVTTELVINATSYFKMASGGSQLDAGELPIVFYEDPTGQMHSCSIDDVHSWLRDGYFTSKTKFILAPREADATNGEWRVWTLGELIARNGRSMPFLMRYEDETKKEVKTMNELSEEMADLTRRQCELSKSMRSL</sequence>
<keyword evidence="1" id="KW-0175">Coiled coil</keyword>
<reference evidence="3" key="1">
    <citation type="submission" date="2022-10" db="EMBL/GenBank/DDBJ databases">
        <title>Genome assembly of Pristionchus species.</title>
        <authorList>
            <person name="Yoshida K."/>
            <person name="Sommer R.J."/>
        </authorList>
    </citation>
    <scope>NUCLEOTIDE SEQUENCE [LARGE SCALE GENOMIC DNA]</scope>
    <source>
        <strain evidence="3">RS5460</strain>
    </source>
</reference>
<evidence type="ECO:0000256" key="1">
    <source>
        <dbReference type="SAM" id="Coils"/>
    </source>
</evidence>
<comment type="caution">
    <text evidence="2">The sequence shown here is derived from an EMBL/GenBank/DDBJ whole genome shotgun (WGS) entry which is preliminary data.</text>
</comment>
<evidence type="ECO:0000313" key="3">
    <source>
        <dbReference type="Proteomes" id="UP001328107"/>
    </source>
</evidence>